<evidence type="ECO:0008006" key="3">
    <source>
        <dbReference type="Google" id="ProtNLM"/>
    </source>
</evidence>
<organism evidence="1 2">
    <name type="scientific">Erwinia phage Cronus</name>
    <dbReference type="NCBI Taxonomy" id="2163633"/>
    <lineage>
        <taxon>Viruses</taxon>
        <taxon>Duplodnaviria</taxon>
        <taxon>Heunggongvirae</taxon>
        <taxon>Uroviricota</taxon>
        <taxon>Caudoviricetes</taxon>
        <taxon>Pantevenvirales</taxon>
        <taxon>Straboviridae</taxon>
        <taxon>Tevenvirinae</taxon>
        <taxon>Risoevirus</taxon>
        <taxon>Risoevirus cronus</taxon>
        <taxon>Roskildevirus cronus</taxon>
    </lineage>
</organism>
<protein>
    <recommendedName>
        <fullName evidence="3">Modifier of suppressor tRNAs</fullName>
    </recommendedName>
</protein>
<name>A0A2S1GM33_9CAUD</name>
<dbReference type="InterPro" id="IPR056952">
    <property type="entry name" value="T4_Cef"/>
</dbReference>
<dbReference type="Proteomes" id="UP000246316">
    <property type="component" value="Segment"/>
</dbReference>
<proteinExistence type="predicted"/>
<accession>A0A2S1GM33</accession>
<reference evidence="1" key="1">
    <citation type="submission" date="2018-03" db="EMBL/GenBank/DDBJ databases">
        <title>Phage therapy in agriculture - a green tech approach to combat plant pathogenic bacteria.</title>
        <authorList>
            <person name="Carstens A.B."/>
            <person name="Djurhuus A.M."/>
            <person name="Hansen L.H."/>
        </authorList>
    </citation>
    <scope>NUCLEOTIDE SEQUENCE [LARGE SCALE GENOMIC DNA]</scope>
</reference>
<dbReference type="KEGG" id="vg:65112588"/>
<evidence type="ECO:0000313" key="2">
    <source>
        <dbReference type="Proteomes" id="UP000246316"/>
    </source>
</evidence>
<dbReference type="RefSeq" id="YP_010094954.1">
    <property type="nucleotide sequence ID" value="NC_055743.1"/>
</dbReference>
<dbReference type="Pfam" id="PF24050">
    <property type="entry name" value="T4_Cef"/>
    <property type="match status" value="1"/>
</dbReference>
<sequence>MKNSITQDQFEDIQFDPSLVVVQKEHTHGKEWHITTLYVFDKVGDKTAVAIYEREITAQGTTYSKVK</sequence>
<evidence type="ECO:0000313" key="1">
    <source>
        <dbReference type="EMBL" id="AWD90446.1"/>
    </source>
</evidence>
<dbReference type="GeneID" id="65112588"/>
<dbReference type="EMBL" id="MH059636">
    <property type="protein sequence ID" value="AWD90446.1"/>
    <property type="molecule type" value="Genomic_DNA"/>
</dbReference>
<keyword evidence="2" id="KW-1185">Reference proteome</keyword>